<dbReference type="InterPro" id="IPR019405">
    <property type="entry name" value="Lactonase_7-beta_prop"/>
</dbReference>
<organism evidence="2 3">
    <name type="scientific">Paenibacillus whitsoniae</name>
    <dbReference type="NCBI Taxonomy" id="2496558"/>
    <lineage>
        <taxon>Bacteria</taxon>
        <taxon>Bacillati</taxon>
        <taxon>Bacillota</taxon>
        <taxon>Bacilli</taxon>
        <taxon>Bacillales</taxon>
        <taxon>Paenibacillaceae</taxon>
        <taxon>Paenibacillus</taxon>
    </lineage>
</organism>
<name>A0A3S0AAD5_9BACL</name>
<evidence type="ECO:0000256" key="1">
    <source>
        <dbReference type="ARBA" id="ARBA00005564"/>
    </source>
</evidence>
<dbReference type="AlphaFoldDB" id="A0A3S0AAD5"/>
<protein>
    <recommendedName>
        <fullName evidence="4">Lactonase family protein</fullName>
    </recommendedName>
</protein>
<sequence>MGLLNEAYFYVGAYTSDSEPTGISYCRLNTETGEITIVDTYRDLPNASFLALNEARTVLYAVSETDTYEGRKGGSVAAYAIAPETGKLTKLNQQPTDGSAPCYVSLDGEGRRLYVANYMGGNVTVLPIQADGSLGAPVQLLQHAGAVGPRADRQEAPHAHSIVPTPDNRFAVAADLGLDRLLVYAIAAESGARGGRWPAAFGVQRGPAVRVRGE</sequence>
<dbReference type="PANTHER" id="PTHR30344:SF1">
    <property type="entry name" value="6-PHOSPHOGLUCONOLACTONASE"/>
    <property type="match status" value="1"/>
</dbReference>
<keyword evidence="3" id="KW-1185">Reference proteome</keyword>
<dbReference type="InterPro" id="IPR050282">
    <property type="entry name" value="Cycloisomerase_2"/>
</dbReference>
<evidence type="ECO:0008006" key="4">
    <source>
        <dbReference type="Google" id="ProtNLM"/>
    </source>
</evidence>
<gene>
    <name evidence="2" type="ORF">EJQ19_18145</name>
</gene>
<dbReference type="EMBL" id="RXHU01000054">
    <property type="protein sequence ID" value="RTE08345.1"/>
    <property type="molecule type" value="Genomic_DNA"/>
</dbReference>
<accession>A0A3S0AAD5</accession>
<dbReference type="Pfam" id="PF10282">
    <property type="entry name" value="Lactonase"/>
    <property type="match status" value="1"/>
</dbReference>
<proteinExistence type="inferred from homology"/>
<dbReference type="Gene3D" id="2.130.10.10">
    <property type="entry name" value="YVTN repeat-like/Quinoprotein amine dehydrogenase"/>
    <property type="match status" value="1"/>
</dbReference>
<dbReference type="Proteomes" id="UP000276128">
    <property type="component" value="Unassembled WGS sequence"/>
</dbReference>
<reference evidence="2 3" key="1">
    <citation type="submission" date="2018-12" db="EMBL/GenBank/DDBJ databases">
        <title>Bacillus ochoae sp. nov., Paenibacillus whitsoniae sp. nov., Paenibacillus spiritus sp. nov. Isolated from the Mars Exploration Rover during spacecraft assembly.</title>
        <authorList>
            <person name="Seuylemezian A."/>
            <person name="Vaishampayan P."/>
        </authorList>
    </citation>
    <scope>NUCLEOTIDE SEQUENCE [LARGE SCALE GENOMIC DNA]</scope>
    <source>
        <strain evidence="2 3">MER 54</strain>
    </source>
</reference>
<dbReference type="PANTHER" id="PTHR30344">
    <property type="entry name" value="6-PHOSPHOGLUCONOLACTONASE-RELATED"/>
    <property type="match status" value="1"/>
</dbReference>
<evidence type="ECO:0000313" key="3">
    <source>
        <dbReference type="Proteomes" id="UP000276128"/>
    </source>
</evidence>
<dbReference type="InterPro" id="IPR015943">
    <property type="entry name" value="WD40/YVTN_repeat-like_dom_sf"/>
</dbReference>
<evidence type="ECO:0000313" key="2">
    <source>
        <dbReference type="EMBL" id="RTE08345.1"/>
    </source>
</evidence>
<dbReference type="GO" id="GO:0017057">
    <property type="term" value="F:6-phosphogluconolactonase activity"/>
    <property type="evidence" value="ECO:0007669"/>
    <property type="project" value="TreeGrafter"/>
</dbReference>
<comment type="similarity">
    <text evidence="1">Belongs to the cycloisomerase 2 family.</text>
</comment>
<dbReference type="OrthoDB" id="9790815at2"/>
<comment type="caution">
    <text evidence="2">The sequence shown here is derived from an EMBL/GenBank/DDBJ whole genome shotgun (WGS) entry which is preliminary data.</text>
</comment>
<dbReference type="SUPFAM" id="SSF51004">
    <property type="entry name" value="C-terminal (heme d1) domain of cytochrome cd1-nitrite reductase"/>
    <property type="match status" value="1"/>
</dbReference>
<dbReference type="InterPro" id="IPR011048">
    <property type="entry name" value="Haem_d1_sf"/>
</dbReference>